<name>A0A1I3AVB9_9PLAN</name>
<evidence type="ECO:0000256" key="5">
    <source>
        <dbReference type="SAM" id="SignalP"/>
    </source>
</evidence>
<dbReference type="Gene3D" id="1.25.10.10">
    <property type="entry name" value="Leucine-rich Repeat Variant"/>
    <property type="match status" value="1"/>
</dbReference>
<gene>
    <name evidence="7" type="ORF">SAMN05421753_10147</name>
</gene>
<dbReference type="NCBIfam" id="TIGR02604">
    <property type="entry name" value="Piru_Ver_Nterm"/>
    <property type="match status" value="1"/>
</dbReference>
<dbReference type="InterPro" id="IPR011041">
    <property type="entry name" value="Quinoprot_gluc/sorb_DH_b-prop"/>
</dbReference>
<evidence type="ECO:0000313" key="8">
    <source>
        <dbReference type="Proteomes" id="UP000199518"/>
    </source>
</evidence>
<dbReference type="Gene3D" id="1.10.760.10">
    <property type="entry name" value="Cytochrome c-like domain"/>
    <property type="match status" value="1"/>
</dbReference>
<proteinExistence type="predicted"/>
<feature type="chain" id="PRO_5011773269" description="Cytochrome c domain-containing protein" evidence="5">
    <location>
        <begin position="29"/>
        <end position="1479"/>
    </location>
</feature>
<evidence type="ECO:0000256" key="2">
    <source>
        <dbReference type="ARBA" id="ARBA00022723"/>
    </source>
</evidence>
<keyword evidence="8" id="KW-1185">Reference proteome</keyword>
<dbReference type="Gene3D" id="2.120.10.30">
    <property type="entry name" value="TolB, C-terminal domain"/>
    <property type="match status" value="1"/>
</dbReference>
<sequence>MSITHPLRRCLVALAAIVALVFAGSATAGDLKLLFLGDNGPHRPADRFEQLAPVLEQRGIQIVYTDDVGKLNAGVLNQFDGLILYANIDKIEPAAAEALLEYVSSGRGFIPLHCASFCFRNSPDVVALIGAQFKTHGIGPINTQVVEPRHPVMQEFGGFRSIDESYVHTLHNEKNRIVLEYRVGHPQADGNQREPWTWVRTHGQGRVFYTAWGHDERTWSHPGFQNLVERGIRWSCGQDPRSAGPVQDAGRFAVPEMTSVPANLKPFEYVDVGQKIPFYTAGRSWGAQETPRNMMQKPLPPEDSRQHFVTPVNLEVQLFVSEENLEGKPIAMNWDERGRLWICETIDYPNELQAPPAGHDRIRICEDADGDGKADRFTLFADHLSIPTALVFARGGVVVHHGTQTLFLKDADGDDRADVRTVLISNWTLGDTHGGVSNLRCGLDNWIWGMQGYNQSSPVVNGQQQQSFRQGFFRFKLDNADPPQVAELEFVRSTDNNTWGLGISEEGLIFGSTANHNPSVFMPIPNRYYERVRNWSPPQLGSIADTFLFQAVTDKIRQVDNHGGYTAGAGHALYTARSYPETWWNKTAFVCEPTGHLVGTFVLQRDGAAYHSSSPCNLLASDDEWSAPVVAEVGPDGQVWVIDWYNYIVQHNPTPEGFTTGKGKAYESDLRDKKHGRIYRVVNKAASPDVSNGVKLDSSRVPEIVAALSHPSMVCRLHAQRLLIERGKLDVVPQLIKLVQNPSTDAIGLNVGAIHALWTLQGLGELNRSEGPSFAAVAVALKHPSAGVRRNAFQVLPPGEASTRLVLDSDVAQEQDAQAQLAAILALSDMPESTQAGTFLATLAQDPKMLDDRWLPDALTSAAAVHARGFLIGLAHKSAASPPDMDAPLLDKTLKIANVVCEHLSGSRPSAETLQSLFAPMAAADPQLLASMLDGMSAGWPRDHAVQLNPQADALLISLLDRVPARNKAQLVKLSSRWGSVALQQRVETVLASLFEVVESDQAGIPERIASARQLIEFQPDNGSTVDRLLKLVSPQTAPDLATGILNALNDSTSSELASKLIVKATTATPAQQTAAIRVLLSRPQTTGDLLTAIEAGKLRLSDLSLEQRQALSNHPNVELQARARKLLSAGGGLPNPDREKVVHEKLHLTERHGNVELGKALFKKNCSKCHRHSGEGVKIGPDLTGMAVHPKKELLVHLLDPSRSVEGNFRSYTVVLLDGRILNGMLAGETRTSIELIDSEARPHAVARQDIEELISSRTSLMPEGFEKQMTDEELVDLLEFLTDKGRFLPVPLERYATIVTTRGMFHSEEADGERLVFENWQPKTFAGVPFVLTDPQGGTVPNAIMLYGPLGKIPPRMPRDVSLPCHTPARAIHLLSGVSGWGATAPGEKGVAMIVRLHYADGQSEDHPLIDGQHFADYIRVIDVPQSQLAFQLSGKQLRYLSVQPKRQSSIETIEFVKGEKSPSAPIVMAVTIETQK</sequence>
<dbReference type="InterPro" id="IPR029010">
    <property type="entry name" value="ThuA-like"/>
</dbReference>
<dbReference type="SUPFAM" id="SSF50952">
    <property type="entry name" value="Soluble quinoprotein glucose dehydrogenase"/>
    <property type="match status" value="1"/>
</dbReference>
<dbReference type="GO" id="GO:0046872">
    <property type="term" value="F:metal ion binding"/>
    <property type="evidence" value="ECO:0007669"/>
    <property type="project" value="UniProtKB-KW"/>
</dbReference>
<dbReference type="InterPro" id="IPR009056">
    <property type="entry name" value="Cyt_c-like_dom"/>
</dbReference>
<dbReference type="PANTHER" id="PTHR33546:SF1">
    <property type="entry name" value="LARGE, MULTIFUNCTIONAL SECRETED PROTEIN"/>
    <property type="match status" value="1"/>
</dbReference>
<protein>
    <recommendedName>
        <fullName evidence="6">Cytochrome c domain-containing protein</fullName>
    </recommendedName>
</protein>
<dbReference type="GO" id="GO:0009055">
    <property type="term" value="F:electron transfer activity"/>
    <property type="evidence" value="ECO:0007669"/>
    <property type="project" value="InterPro"/>
</dbReference>
<dbReference type="Proteomes" id="UP000199518">
    <property type="component" value="Unassembled WGS sequence"/>
</dbReference>
<dbReference type="SUPFAM" id="SSF46626">
    <property type="entry name" value="Cytochrome c"/>
    <property type="match status" value="1"/>
</dbReference>
<evidence type="ECO:0000259" key="6">
    <source>
        <dbReference type="PROSITE" id="PS51007"/>
    </source>
</evidence>
<dbReference type="STRING" id="1576369.SAMN05421753_10147"/>
<evidence type="ECO:0000256" key="3">
    <source>
        <dbReference type="ARBA" id="ARBA00023004"/>
    </source>
</evidence>
<dbReference type="InterPro" id="IPR013428">
    <property type="entry name" value="Membrane-bound_put_N"/>
</dbReference>
<keyword evidence="2 4" id="KW-0479">Metal-binding</keyword>
<evidence type="ECO:0000313" key="7">
    <source>
        <dbReference type="EMBL" id="SFH53281.1"/>
    </source>
</evidence>
<dbReference type="NCBIfam" id="TIGR02603">
    <property type="entry name" value="CxxCH_TIGR02603"/>
    <property type="match status" value="1"/>
</dbReference>
<dbReference type="SUPFAM" id="SSF48371">
    <property type="entry name" value="ARM repeat"/>
    <property type="match status" value="1"/>
</dbReference>
<dbReference type="RefSeq" id="WP_092046721.1">
    <property type="nucleotide sequence ID" value="NZ_FOQD01000001.1"/>
</dbReference>
<dbReference type="InterPro" id="IPR036909">
    <property type="entry name" value="Cyt_c-like_dom_sf"/>
</dbReference>
<evidence type="ECO:0000256" key="1">
    <source>
        <dbReference type="ARBA" id="ARBA00022617"/>
    </source>
</evidence>
<feature type="domain" description="Cytochrome c" evidence="6">
    <location>
        <begin position="1154"/>
        <end position="1287"/>
    </location>
</feature>
<dbReference type="OrthoDB" id="230287at2"/>
<keyword evidence="5" id="KW-0732">Signal</keyword>
<dbReference type="PANTHER" id="PTHR33546">
    <property type="entry name" value="LARGE, MULTIFUNCTIONAL SECRETED PROTEIN-RELATED"/>
    <property type="match status" value="1"/>
</dbReference>
<dbReference type="PROSITE" id="PS51007">
    <property type="entry name" value="CYTC"/>
    <property type="match status" value="1"/>
</dbReference>
<dbReference type="EMBL" id="FOQD01000001">
    <property type="protein sequence ID" value="SFH53281.1"/>
    <property type="molecule type" value="Genomic_DNA"/>
</dbReference>
<organism evidence="7 8">
    <name type="scientific">Planctomicrobium piriforme</name>
    <dbReference type="NCBI Taxonomy" id="1576369"/>
    <lineage>
        <taxon>Bacteria</taxon>
        <taxon>Pseudomonadati</taxon>
        <taxon>Planctomycetota</taxon>
        <taxon>Planctomycetia</taxon>
        <taxon>Planctomycetales</taxon>
        <taxon>Planctomycetaceae</taxon>
        <taxon>Planctomicrobium</taxon>
    </lineage>
</organism>
<dbReference type="InterPro" id="IPR016024">
    <property type="entry name" value="ARM-type_fold"/>
</dbReference>
<dbReference type="InterPro" id="IPR029062">
    <property type="entry name" value="Class_I_gatase-like"/>
</dbReference>
<reference evidence="8" key="1">
    <citation type="submission" date="2016-10" db="EMBL/GenBank/DDBJ databases">
        <authorList>
            <person name="Varghese N."/>
            <person name="Submissions S."/>
        </authorList>
    </citation>
    <scope>NUCLEOTIDE SEQUENCE [LARGE SCALE GENOMIC DNA]</scope>
    <source>
        <strain evidence="8">DSM 26348</strain>
    </source>
</reference>
<dbReference type="Pfam" id="PF23500">
    <property type="entry name" value="DUF7133"/>
    <property type="match status" value="1"/>
</dbReference>
<dbReference type="InterPro" id="IPR013427">
    <property type="entry name" value="Haem-bd_dom_put"/>
</dbReference>
<dbReference type="InterPro" id="IPR011989">
    <property type="entry name" value="ARM-like"/>
</dbReference>
<keyword evidence="1 4" id="KW-0349">Heme</keyword>
<dbReference type="Gene3D" id="3.40.50.880">
    <property type="match status" value="1"/>
</dbReference>
<feature type="signal peptide" evidence="5">
    <location>
        <begin position="1"/>
        <end position="28"/>
    </location>
</feature>
<dbReference type="Pfam" id="PF06283">
    <property type="entry name" value="ThuA"/>
    <property type="match status" value="1"/>
</dbReference>
<dbReference type="InterPro" id="IPR011042">
    <property type="entry name" value="6-blade_b-propeller_TolB-like"/>
</dbReference>
<dbReference type="Pfam" id="PF00034">
    <property type="entry name" value="Cytochrom_C"/>
    <property type="match status" value="1"/>
</dbReference>
<evidence type="ECO:0000256" key="4">
    <source>
        <dbReference type="PROSITE-ProRule" id="PRU00433"/>
    </source>
</evidence>
<accession>A0A1I3AVB9</accession>
<dbReference type="InterPro" id="IPR055557">
    <property type="entry name" value="DUF7133"/>
</dbReference>
<dbReference type="SUPFAM" id="SSF52317">
    <property type="entry name" value="Class I glutamine amidotransferase-like"/>
    <property type="match status" value="1"/>
</dbReference>
<keyword evidence="3 4" id="KW-0408">Iron</keyword>
<dbReference type="GO" id="GO:0020037">
    <property type="term" value="F:heme binding"/>
    <property type="evidence" value="ECO:0007669"/>
    <property type="project" value="InterPro"/>
</dbReference>